<dbReference type="EMBL" id="JBHMEI010000005">
    <property type="protein sequence ID" value="MFB9201428.1"/>
    <property type="molecule type" value="Genomic_DNA"/>
</dbReference>
<reference evidence="2 3" key="1">
    <citation type="submission" date="2024-09" db="EMBL/GenBank/DDBJ databases">
        <authorList>
            <person name="Sun Q."/>
            <person name="Mori K."/>
        </authorList>
    </citation>
    <scope>NUCLEOTIDE SEQUENCE [LARGE SCALE GENOMIC DNA]</scope>
    <source>
        <strain evidence="2 3">CCM 3426</strain>
    </source>
</reference>
<dbReference type="RefSeq" id="WP_189649956.1">
    <property type="nucleotide sequence ID" value="NZ_BMRC01000011.1"/>
</dbReference>
<evidence type="ECO:0000313" key="3">
    <source>
        <dbReference type="Proteomes" id="UP001589647"/>
    </source>
</evidence>
<feature type="compositionally biased region" description="Low complexity" evidence="1">
    <location>
        <begin position="314"/>
        <end position="325"/>
    </location>
</feature>
<keyword evidence="3" id="KW-1185">Reference proteome</keyword>
<feature type="compositionally biased region" description="Polar residues" evidence="1">
    <location>
        <begin position="263"/>
        <end position="280"/>
    </location>
</feature>
<proteinExistence type="predicted"/>
<evidence type="ECO:0000313" key="2">
    <source>
        <dbReference type="EMBL" id="MFB9201428.1"/>
    </source>
</evidence>
<protein>
    <submittedName>
        <fullName evidence="2">Uncharacterized protein</fullName>
    </submittedName>
</protein>
<gene>
    <name evidence="2" type="ORF">ACFFV7_09520</name>
</gene>
<feature type="region of interest" description="Disordered" evidence="1">
    <location>
        <begin position="1"/>
        <end position="39"/>
    </location>
</feature>
<feature type="region of interest" description="Disordered" evidence="1">
    <location>
        <begin position="141"/>
        <end position="363"/>
    </location>
</feature>
<feature type="compositionally biased region" description="Acidic residues" evidence="1">
    <location>
        <begin position="342"/>
        <end position="355"/>
    </location>
</feature>
<organism evidence="2 3">
    <name type="scientific">Nonomuraea spiralis</name>
    <dbReference type="NCBI Taxonomy" id="46182"/>
    <lineage>
        <taxon>Bacteria</taxon>
        <taxon>Bacillati</taxon>
        <taxon>Actinomycetota</taxon>
        <taxon>Actinomycetes</taxon>
        <taxon>Streptosporangiales</taxon>
        <taxon>Streptosporangiaceae</taxon>
        <taxon>Nonomuraea</taxon>
    </lineage>
</organism>
<dbReference type="Proteomes" id="UP001589647">
    <property type="component" value="Unassembled WGS sequence"/>
</dbReference>
<feature type="compositionally biased region" description="Polar residues" evidence="1">
    <location>
        <begin position="243"/>
        <end position="254"/>
    </location>
</feature>
<comment type="caution">
    <text evidence="2">The sequence shown here is derived from an EMBL/GenBank/DDBJ whole genome shotgun (WGS) entry which is preliminary data.</text>
</comment>
<feature type="compositionally biased region" description="Gly residues" evidence="1">
    <location>
        <begin position="304"/>
        <end position="313"/>
    </location>
</feature>
<accession>A0ABV5IA61</accession>
<feature type="compositionally biased region" description="Low complexity" evidence="1">
    <location>
        <begin position="7"/>
        <end position="35"/>
    </location>
</feature>
<sequence length="363" mass="36771">MSDQQKNGAGAQPTGQQPNGAGAQPTGQQPYGQYGIPMSTQVPLPSSGISFTDGALNAASGQINGQTAIIDTLRAKSGHMGVPFPGFGVIGYGLTKAHDRAIAAQSTALERGKKALQSWQAALKAADANYHAAEEANAGLYRKDEEYDPTGGGVPTPKMPESPELNMPDADPPGGDLPDADLPVPDRPDTDLPGTEPPNGDLPNGDRPGSDLPGSDLPGIDRPDSGLSGAGDPNMKVPDIDSAINSPQDTTGLSSYDPRALNGTPNPNLTDLSTRPGTTWGSPTGNGAGSGGGAAAGPRVPGMGTSGAGGMGSGMPMMPMMPTAGSGNGLDERDRQEGSLLSEDEGVWEDDEDIAPEIIGKEA</sequence>
<feature type="compositionally biased region" description="Gly residues" evidence="1">
    <location>
        <begin position="284"/>
        <end position="295"/>
    </location>
</feature>
<name>A0ABV5IA61_9ACTN</name>
<evidence type="ECO:0000256" key="1">
    <source>
        <dbReference type="SAM" id="MobiDB-lite"/>
    </source>
</evidence>
<feature type="compositionally biased region" description="Low complexity" evidence="1">
    <location>
        <begin position="168"/>
        <end position="183"/>
    </location>
</feature>